<dbReference type="AlphaFoldDB" id="A0A345JSZ6"/>
<evidence type="ECO:0000256" key="3">
    <source>
        <dbReference type="ARBA" id="ARBA00022692"/>
    </source>
</evidence>
<evidence type="ECO:0000256" key="1">
    <source>
        <dbReference type="ARBA" id="ARBA00004651"/>
    </source>
</evidence>
<dbReference type="EMBL" id="CP022375">
    <property type="protein sequence ID" value="AXH30442.1"/>
    <property type="molecule type" value="Genomic_DNA"/>
</dbReference>
<organism evidence="8 9">
    <name type="scientific">Francisella opportunistica</name>
    <dbReference type="NCBI Taxonomy" id="2016517"/>
    <lineage>
        <taxon>Bacteria</taxon>
        <taxon>Pseudomonadati</taxon>
        <taxon>Pseudomonadota</taxon>
        <taxon>Gammaproteobacteria</taxon>
        <taxon>Thiotrichales</taxon>
        <taxon>Francisellaceae</taxon>
        <taxon>Francisella</taxon>
    </lineage>
</organism>
<dbReference type="InterPro" id="IPR015414">
    <property type="entry name" value="TMEM64"/>
</dbReference>
<reference evidence="8 9" key="1">
    <citation type="submission" date="2017-07" db="EMBL/GenBank/DDBJ databases">
        <title>Complete genome sequences and comparative analysis of the novel pathogen Francisella opportunistica.</title>
        <authorList>
            <person name="Dietrich E.A."/>
            <person name="Kingry L.C."/>
            <person name="Petersen J.M."/>
        </authorList>
    </citation>
    <scope>NUCLEOTIDE SEQUENCE [LARGE SCALE GENOMIC DNA]</scope>
    <source>
        <strain evidence="8 9">14-2155</strain>
    </source>
</reference>
<feature type="transmembrane region" description="Helical" evidence="6">
    <location>
        <begin position="56"/>
        <end position="75"/>
    </location>
</feature>
<comment type="similarity">
    <text evidence="6">Belongs to the TVP38/TMEM64 family.</text>
</comment>
<feature type="transmembrane region" description="Helical" evidence="6">
    <location>
        <begin position="87"/>
        <end position="113"/>
    </location>
</feature>
<gene>
    <name evidence="8" type="ORF">CGC43_07560</name>
</gene>
<feature type="transmembrane region" description="Helical" evidence="6">
    <location>
        <begin position="12"/>
        <end position="36"/>
    </location>
</feature>
<dbReference type="OrthoDB" id="9800167at2"/>
<evidence type="ECO:0000256" key="2">
    <source>
        <dbReference type="ARBA" id="ARBA00022475"/>
    </source>
</evidence>
<accession>A0A345JSZ6</accession>
<proteinExistence type="inferred from homology"/>
<feature type="transmembrane region" description="Helical" evidence="6">
    <location>
        <begin position="214"/>
        <end position="231"/>
    </location>
</feature>
<keyword evidence="3 6" id="KW-0812">Transmembrane</keyword>
<sequence>MITQIMFNSKFYKFLPLAFLIIGIIAFFSFGGQNYLSLNELKENYQSIIAFTNSHFLLSILFFSCAYIAVVALSIPGATIMTLLGGLLFGLLLGSFVVVVAATLGASVVFFAVRTALGDFLKTKAKRSIEKMRRGFEKDVFNYLLVLRLIPIFPFFIINISAGLLGVKFRDFFWATFLGIIPGSVVYIWVGTSFAYVIQQGDEVNLGIILEPQFILPIIALAILSVVPVFIKKLNKKVY</sequence>
<feature type="transmembrane region" description="Helical" evidence="6">
    <location>
        <begin position="172"/>
        <end position="194"/>
    </location>
</feature>
<evidence type="ECO:0000256" key="5">
    <source>
        <dbReference type="ARBA" id="ARBA00023136"/>
    </source>
</evidence>
<dbReference type="Proteomes" id="UP000253862">
    <property type="component" value="Chromosome"/>
</dbReference>
<dbReference type="PANTHER" id="PTHR12677:SF59">
    <property type="entry name" value="GOLGI APPARATUS MEMBRANE PROTEIN TVP38-RELATED"/>
    <property type="match status" value="1"/>
</dbReference>
<evidence type="ECO:0000313" key="9">
    <source>
        <dbReference type="Proteomes" id="UP000253862"/>
    </source>
</evidence>
<dbReference type="GO" id="GO:0005886">
    <property type="term" value="C:plasma membrane"/>
    <property type="evidence" value="ECO:0007669"/>
    <property type="project" value="UniProtKB-SubCell"/>
</dbReference>
<dbReference type="Pfam" id="PF09335">
    <property type="entry name" value="VTT_dom"/>
    <property type="match status" value="1"/>
</dbReference>
<evidence type="ECO:0000259" key="7">
    <source>
        <dbReference type="Pfam" id="PF09335"/>
    </source>
</evidence>
<protein>
    <recommendedName>
        <fullName evidence="6">TVP38/TMEM64 family membrane protein</fullName>
    </recommendedName>
</protein>
<evidence type="ECO:0000313" key="8">
    <source>
        <dbReference type="EMBL" id="AXH30442.1"/>
    </source>
</evidence>
<dbReference type="RefSeq" id="WP_114702122.1">
    <property type="nucleotide sequence ID" value="NZ_CP022375.1"/>
</dbReference>
<name>A0A345JSZ6_9GAMM</name>
<evidence type="ECO:0000256" key="4">
    <source>
        <dbReference type="ARBA" id="ARBA00022989"/>
    </source>
</evidence>
<dbReference type="InterPro" id="IPR032816">
    <property type="entry name" value="VTT_dom"/>
</dbReference>
<evidence type="ECO:0000256" key="6">
    <source>
        <dbReference type="RuleBase" id="RU366058"/>
    </source>
</evidence>
<keyword evidence="2 6" id="KW-1003">Cell membrane</keyword>
<dbReference type="KEGG" id="foo:CGC45_07570"/>
<keyword evidence="9" id="KW-1185">Reference proteome</keyword>
<keyword evidence="5 6" id="KW-0472">Membrane</keyword>
<feature type="transmembrane region" description="Helical" evidence="6">
    <location>
        <begin position="140"/>
        <end position="160"/>
    </location>
</feature>
<feature type="domain" description="VTT" evidence="7">
    <location>
        <begin position="78"/>
        <end position="192"/>
    </location>
</feature>
<keyword evidence="4 6" id="KW-1133">Transmembrane helix</keyword>
<dbReference type="PANTHER" id="PTHR12677">
    <property type="entry name" value="GOLGI APPARATUS MEMBRANE PROTEIN TVP38-RELATED"/>
    <property type="match status" value="1"/>
</dbReference>
<comment type="subcellular location">
    <subcellularLocation>
        <location evidence="1 6">Cell membrane</location>
        <topology evidence="1 6">Multi-pass membrane protein</topology>
    </subcellularLocation>
</comment>